<dbReference type="EMBL" id="JAMFMB010000009">
    <property type="protein sequence ID" value="MCL6283664.1"/>
    <property type="molecule type" value="Genomic_DNA"/>
</dbReference>
<dbReference type="Pfam" id="PF00675">
    <property type="entry name" value="Peptidase_M16"/>
    <property type="match status" value="1"/>
</dbReference>
<protein>
    <submittedName>
        <fullName evidence="4">Insulinase family protein</fullName>
    </submittedName>
</protein>
<proteinExistence type="predicted"/>
<evidence type="ECO:0000313" key="5">
    <source>
        <dbReference type="Proteomes" id="UP001203880"/>
    </source>
</evidence>
<dbReference type="PANTHER" id="PTHR11851:SF224">
    <property type="entry name" value="PROCESSING PROTEASE"/>
    <property type="match status" value="1"/>
</dbReference>
<dbReference type="PANTHER" id="PTHR11851">
    <property type="entry name" value="METALLOPROTEASE"/>
    <property type="match status" value="1"/>
</dbReference>
<keyword evidence="5" id="KW-1185">Reference proteome</keyword>
<evidence type="ECO:0000259" key="2">
    <source>
        <dbReference type="Pfam" id="PF00675"/>
    </source>
</evidence>
<evidence type="ECO:0000259" key="3">
    <source>
        <dbReference type="Pfam" id="PF05193"/>
    </source>
</evidence>
<dbReference type="SUPFAM" id="SSF63411">
    <property type="entry name" value="LuxS/MPP-like metallohydrolase"/>
    <property type="match status" value="2"/>
</dbReference>
<evidence type="ECO:0000256" key="1">
    <source>
        <dbReference type="SAM" id="SignalP"/>
    </source>
</evidence>
<accession>A0ABT0Q1D6</accession>
<feature type="signal peptide" evidence="1">
    <location>
        <begin position="1"/>
        <end position="19"/>
    </location>
</feature>
<evidence type="ECO:0000313" key="4">
    <source>
        <dbReference type="EMBL" id="MCL6283664.1"/>
    </source>
</evidence>
<dbReference type="Proteomes" id="UP001203880">
    <property type="component" value="Unassembled WGS sequence"/>
</dbReference>
<sequence length="434" mass="47123">MRAFLTTCLFLFLALPVWAEVEIKEVTSPKGIKAWLVEDHSIPFTALEFRFRGGTSLDAPDKRGAVYLMTGLIEEGAGDLDARAYARELEALAASFDYDASDDTVSISARFLSENRDEVADLLRTTLHQPRFESDAVERVRAQVLSGLRSDAKNPNDIAGRAFSQMAYGDHPYGADGKGTLDSVSALTRDDIVAAYEGVFARDRLYVGAVGDITAEELGVLLDKLLADFPETGAPIPGKADVTIDGGVSVVEFDTPQSVALFGQKGIDRHDPDFFAAYILNQIMGGGSLESRLMREVREERGLTYGVYSYLVPKDLASVYMGSVASGNDRIAEAITVVRDQWADIAENGVTQKELDDAKTYLTGAYPLRFDGNSRIASILAGMQMDDLPIDYIATRNDKVNAVTLEDVNRVAGELLDPEGLHFTVVGKPVGLDG</sequence>
<dbReference type="Pfam" id="PF05193">
    <property type="entry name" value="Peptidase_M16_C"/>
    <property type="match status" value="1"/>
</dbReference>
<comment type="caution">
    <text evidence="4">The sequence shown here is derived from an EMBL/GenBank/DDBJ whole genome shotgun (WGS) entry which is preliminary data.</text>
</comment>
<dbReference type="Gene3D" id="3.30.830.10">
    <property type="entry name" value="Metalloenzyme, LuxS/M16 peptidase-like"/>
    <property type="match status" value="2"/>
</dbReference>
<dbReference type="InterPro" id="IPR011249">
    <property type="entry name" value="Metalloenz_LuxS/M16"/>
</dbReference>
<name>A0ABT0Q1D6_9RHOB</name>
<dbReference type="InterPro" id="IPR007863">
    <property type="entry name" value="Peptidase_M16_C"/>
</dbReference>
<feature type="domain" description="Peptidase M16 N-terminal" evidence="2">
    <location>
        <begin position="38"/>
        <end position="174"/>
    </location>
</feature>
<dbReference type="RefSeq" id="WP_249709046.1">
    <property type="nucleotide sequence ID" value="NZ_JAMFMB010000009.1"/>
</dbReference>
<feature type="chain" id="PRO_5045641439" evidence="1">
    <location>
        <begin position="20"/>
        <end position="434"/>
    </location>
</feature>
<dbReference type="InterPro" id="IPR050361">
    <property type="entry name" value="MPP/UQCRC_Complex"/>
</dbReference>
<feature type="domain" description="Peptidase M16 C-terminal" evidence="3">
    <location>
        <begin position="187"/>
        <end position="361"/>
    </location>
</feature>
<dbReference type="InterPro" id="IPR011765">
    <property type="entry name" value="Pept_M16_N"/>
</dbReference>
<reference evidence="4" key="1">
    <citation type="submission" date="2022-05" db="EMBL/GenBank/DDBJ databases">
        <authorList>
            <person name="Park J.-S."/>
        </authorList>
    </citation>
    <scope>NUCLEOTIDE SEQUENCE</scope>
    <source>
        <strain evidence="4">2012CJ41-6</strain>
    </source>
</reference>
<gene>
    <name evidence="4" type="ORF">M3P21_08985</name>
</gene>
<organism evidence="4 5">
    <name type="scientific">Ruegeria spongiae</name>
    <dbReference type="NCBI Taxonomy" id="2942209"/>
    <lineage>
        <taxon>Bacteria</taxon>
        <taxon>Pseudomonadati</taxon>
        <taxon>Pseudomonadota</taxon>
        <taxon>Alphaproteobacteria</taxon>
        <taxon>Rhodobacterales</taxon>
        <taxon>Roseobacteraceae</taxon>
        <taxon>Ruegeria</taxon>
    </lineage>
</organism>
<keyword evidence="1" id="KW-0732">Signal</keyword>